<sequence>MDWEQWLRQSVKRPSDHEDGKRERTEEQIRAALRAHEPLRDRDYVVYAKGSYANNTNVRLDYDVDVAVEYKGYFYYDLEFDLKDQPKSAVDIVDSTDSYTRNEFKRDIQDALVEAFGESAVNPGRIALRVREKKTTLPADIVPCWEYRRYDRIENGVPVYHQGTRVYPSSGDHINNYPAQQLENGTNKNNRTKRRYKRMVRALKRLQTRLIESGTLTDELPSYLIECLVYNVPDGDFGHPTYKADMRAVLAFIFNGTLPSGDWNDWEEVNGLKYLFRGNPSWTHEQVHDLADAAWDEIGFE</sequence>
<keyword evidence="4" id="KW-0051">Antiviral defense</keyword>
<proteinExistence type="predicted"/>
<keyword evidence="9" id="KW-1185">Reference proteome</keyword>
<dbReference type="RefSeq" id="WP_272177058.1">
    <property type="nucleotide sequence ID" value="NZ_JAQOSK010000011.1"/>
</dbReference>
<feature type="region of interest" description="Disordered" evidence="5">
    <location>
        <begin position="1"/>
        <end position="24"/>
    </location>
</feature>
<organism evidence="8 9">
    <name type="scientific">Streptomyces gilvifuscus</name>
    <dbReference type="NCBI Taxonomy" id="1550617"/>
    <lineage>
        <taxon>Bacteria</taxon>
        <taxon>Bacillati</taxon>
        <taxon>Actinomycetota</taxon>
        <taxon>Actinomycetes</taxon>
        <taxon>Kitasatosporales</taxon>
        <taxon>Streptomycetaceae</taxon>
        <taxon>Streptomyces</taxon>
    </lineage>
</organism>
<evidence type="ECO:0000259" key="6">
    <source>
        <dbReference type="Pfam" id="PF01909"/>
    </source>
</evidence>
<reference evidence="8 9" key="1">
    <citation type="journal article" date="2015" name="Int. J. Syst. Evol. Microbiol.">
        <title>Streptomyces gilvifuscus sp. nov., an actinomycete that produces antibacterial compounds isolated from soil.</title>
        <authorList>
            <person name="Nguyen T.M."/>
            <person name="Kim J."/>
        </authorList>
    </citation>
    <scope>NUCLEOTIDE SEQUENCE [LARGE SCALE GENOMIC DNA]</scope>
    <source>
        <strain evidence="8 9">T113</strain>
    </source>
</reference>
<evidence type="ECO:0000313" key="9">
    <source>
        <dbReference type="Proteomes" id="UP001221328"/>
    </source>
</evidence>
<dbReference type="Pfam" id="PF26305">
    <property type="entry name" value="CD_NTase_C"/>
    <property type="match status" value="1"/>
</dbReference>
<accession>A0ABT5G054</accession>
<evidence type="ECO:0000256" key="4">
    <source>
        <dbReference type="ARBA" id="ARBA00023118"/>
    </source>
</evidence>
<evidence type="ECO:0000259" key="7">
    <source>
        <dbReference type="Pfam" id="PF26305"/>
    </source>
</evidence>
<dbReference type="Pfam" id="PF01909">
    <property type="entry name" value="NTP_transf_2"/>
    <property type="match status" value="1"/>
</dbReference>
<feature type="domain" description="cGAS/DncV-like nucleotidyltransferase C-terminal helical" evidence="7">
    <location>
        <begin position="183"/>
        <end position="298"/>
    </location>
</feature>
<keyword evidence="3" id="KW-0547">Nucleotide-binding</keyword>
<dbReference type="InterPro" id="IPR006116">
    <property type="entry name" value="NT_2-5OAS_ClassI-CCAase"/>
</dbReference>
<evidence type="ECO:0000256" key="1">
    <source>
        <dbReference type="ARBA" id="ARBA00022679"/>
    </source>
</evidence>
<name>A0ABT5G054_9ACTN</name>
<gene>
    <name evidence="8" type="ORF">PO587_27300</name>
</gene>
<dbReference type="InterPro" id="IPR002934">
    <property type="entry name" value="Polymerase_NTP_transf_dom"/>
</dbReference>
<evidence type="ECO:0000256" key="5">
    <source>
        <dbReference type="SAM" id="MobiDB-lite"/>
    </source>
</evidence>
<comment type="caution">
    <text evidence="8">The sequence shown here is derived from an EMBL/GenBank/DDBJ whole genome shotgun (WGS) entry which is preliminary data.</text>
</comment>
<dbReference type="InterPro" id="IPR043519">
    <property type="entry name" value="NT_sf"/>
</dbReference>
<keyword evidence="2" id="KW-0548">Nucleotidyltransferase</keyword>
<dbReference type="CDD" id="cd05400">
    <property type="entry name" value="NT_2-5OAS_ClassI-CCAase"/>
    <property type="match status" value="1"/>
</dbReference>
<feature type="compositionally biased region" description="Basic and acidic residues" evidence="5">
    <location>
        <begin position="13"/>
        <end position="24"/>
    </location>
</feature>
<dbReference type="InterPro" id="IPR058909">
    <property type="entry name" value="CD_NTase_C"/>
</dbReference>
<dbReference type="Proteomes" id="UP001221328">
    <property type="component" value="Unassembled WGS sequence"/>
</dbReference>
<evidence type="ECO:0000313" key="8">
    <source>
        <dbReference type="EMBL" id="MDC2958158.1"/>
    </source>
</evidence>
<protein>
    <submittedName>
        <fullName evidence="8">Nucleotidyltransferase</fullName>
    </submittedName>
</protein>
<evidence type="ECO:0000256" key="3">
    <source>
        <dbReference type="ARBA" id="ARBA00022741"/>
    </source>
</evidence>
<keyword evidence="1" id="KW-0808">Transferase</keyword>
<evidence type="ECO:0000256" key="2">
    <source>
        <dbReference type="ARBA" id="ARBA00022695"/>
    </source>
</evidence>
<feature type="domain" description="Polymerase nucleotidyl transferase" evidence="6">
    <location>
        <begin position="28"/>
        <end position="106"/>
    </location>
</feature>
<dbReference type="EMBL" id="JAQOSK010000011">
    <property type="protein sequence ID" value="MDC2958158.1"/>
    <property type="molecule type" value="Genomic_DNA"/>
</dbReference>
<dbReference type="SUPFAM" id="SSF81301">
    <property type="entry name" value="Nucleotidyltransferase"/>
    <property type="match status" value="1"/>
</dbReference>